<evidence type="ECO:0000313" key="7">
    <source>
        <dbReference type="Proteomes" id="UP000283090"/>
    </source>
</evidence>
<keyword evidence="3" id="KW-0539">Nucleus</keyword>
<feature type="domain" description="DNA endonuclease activator Ctp1 C-terminal" evidence="5">
    <location>
        <begin position="690"/>
        <end position="797"/>
    </location>
</feature>
<feature type="region of interest" description="Disordered" evidence="4">
    <location>
        <begin position="226"/>
        <end position="293"/>
    </location>
</feature>
<comment type="subcellular location">
    <subcellularLocation>
        <location evidence="1">Nucleus</location>
    </subcellularLocation>
</comment>
<dbReference type="AlphaFoldDB" id="A0A437AD20"/>
<feature type="compositionally biased region" description="Polar residues" evidence="4">
    <location>
        <begin position="226"/>
        <end position="237"/>
    </location>
</feature>
<reference evidence="6 7" key="1">
    <citation type="submission" date="2019-01" db="EMBL/GenBank/DDBJ databases">
        <title>Intercellular communication is required for trap formation in the nematode-trapping fungus Duddingtonia flagrans.</title>
        <authorList>
            <person name="Youssar L."/>
            <person name="Wernet V."/>
            <person name="Hensel N."/>
            <person name="Hildebrandt H.-G."/>
            <person name="Fischer R."/>
        </authorList>
    </citation>
    <scope>NUCLEOTIDE SEQUENCE [LARGE SCALE GENOMIC DNA]</scope>
    <source>
        <strain evidence="6 7">CBS H-5679</strain>
    </source>
</reference>
<evidence type="ECO:0000256" key="1">
    <source>
        <dbReference type="ARBA" id="ARBA00004123"/>
    </source>
</evidence>
<proteinExistence type="predicted"/>
<dbReference type="EMBL" id="SAEB01000001">
    <property type="protein sequence ID" value="RVD89179.1"/>
    <property type="molecule type" value="Genomic_DNA"/>
</dbReference>
<dbReference type="VEuPathDB" id="FungiDB:DFL_000197"/>
<dbReference type="GeneID" id="93582508"/>
<comment type="caution">
    <text evidence="6">The sequence shown here is derived from an EMBL/GenBank/DDBJ whole genome shotgun (WGS) entry which is preliminary data.</text>
</comment>
<feature type="region of interest" description="Disordered" evidence="4">
    <location>
        <begin position="460"/>
        <end position="530"/>
    </location>
</feature>
<accession>A0A437AD20</accession>
<dbReference type="RefSeq" id="XP_067494723.1">
    <property type="nucleotide sequence ID" value="XM_067630682.1"/>
</dbReference>
<feature type="region of interest" description="Disordered" evidence="4">
    <location>
        <begin position="723"/>
        <end position="776"/>
    </location>
</feature>
<evidence type="ECO:0000256" key="4">
    <source>
        <dbReference type="SAM" id="MobiDB-lite"/>
    </source>
</evidence>
<protein>
    <recommendedName>
        <fullName evidence="5">DNA endonuclease activator Ctp1 C-terminal domain-containing protein</fullName>
    </recommendedName>
</protein>
<evidence type="ECO:0000313" key="6">
    <source>
        <dbReference type="EMBL" id="RVD89179.1"/>
    </source>
</evidence>
<dbReference type="GO" id="GO:0006281">
    <property type="term" value="P:DNA repair"/>
    <property type="evidence" value="ECO:0007669"/>
    <property type="project" value="InterPro"/>
</dbReference>
<dbReference type="GO" id="GO:0005634">
    <property type="term" value="C:nucleus"/>
    <property type="evidence" value="ECO:0007669"/>
    <property type="project" value="UniProtKB-SubCell"/>
</dbReference>
<keyword evidence="2" id="KW-0227">DNA damage</keyword>
<sequence length="830" mass="92490">MTTPIDQDSILGHLLEKSEAFQQQLETAILTAISRNKELEFQHQNKIETLEAEIERLKGSKAPANVLSPNTPTPNLSRTIDGVEYVTKDEYNNLLKSLQHTGKKYHVMKQRLDHLTDGGVEPGKGIRIQDDKQRELDMEKAKNKEFERKFGTITQSLDVYLAAIQAIIKTSTDAAKQYRKYGEEDDRWKAGMLEKGTITASDLDRRPSRVPWPNIAASLRHLSTSISGNNILRTRGQSMPPRPGSTASTSTPCPPAKPHLQSIKAASPSPIHPPRDPDATSDEEEEPESALQKFSPTSRAIMRKPGSETLAVLHPEPLSPIQSHHVKVDWEVTEDALGDIKSEPVSEPDWYTKYGYSRIVDGGQETFDLDNITAPRRGSVGIRSFGQMITTPEKDRIRSPFLTQSSLPSQRTRFPGTTREDQPAMSHSKPVQNEPIVISDISEEESVPLQTPVHTAKLKEDPTSTTNLKATPMGPQLACKPNPAGPPSKQKPLPEPVARTKAPVTTGPRNPLDEIPDPNGLPEPGNADTTILQPASRKKRFDTLTTHEETHDKENPPVVKNLTNLLSTPTQNDRLPPTFARSTGSLKLKRKSLGSISATKQPTMRSSLVFHPHDPATRVVEITHTAPAAATTPGEKRPQEGPQGSSHKKRQRIEESATPTATAAAKKPDDPFSPSKFRINKNKNDGLDFAFGEVVRDKARKDCLPKCVKECCRDLASGKLHEMWNPPAPYTSAKFGARDSSPPDEGAEAKKNDQYNEWNRAREKSERNLHFGRHRAQHQKAAEVMGYWESDFPTTQQLDEQRKESERRYVEKGFDRYEQATKGGMYERRT</sequence>
<feature type="compositionally biased region" description="Acidic residues" evidence="4">
    <location>
        <begin position="279"/>
        <end position="288"/>
    </location>
</feature>
<name>A0A437AD20_ARTFL</name>
<dbReference type="STRING" id="97331.A0A437AD20"/>
<feature type="region of interest" description="Disordered" evidence="4">
    <location>
        <begin position="397"/>
        <end position="434"/>
    </location>
</feature>
<dbReference type="OrthoDB" id="5801062at2759"/>
<organism evidence="6 7">
    <name type="scientific">Arthrobotrys flagrans</name>
    <name type="common">Nematode-trapping fungus</name>
    <name type="synonym">Trichothecium flagrans</name>
    <dbReference type="NCBI Taxonomy" id="97331"/>
    <lineage>
        <taxon>Eukaryota</taxon>
        <taxon>Fungi</taxon>
        <taxon>Dikarya</taxon>
        <taxon>Ascomycota</taxon>
        <taxon>Pezizomycotina</taxon>
        <taxon>Orbiliomycetes</taxon>
        <taxon>Orbiliales</taxon>
        <taxon>Orbiliaceae</taxon>
        <taxon>Arthrobotrys</taxon>
    </lineage>
</organism>
<evidence type="ECO:0000256" key="2">
    <source>
        <dbReference type="ARBA" id="ARBA00022763"/>
    </source>
</evidence>
<evidence type="ECO:0000259" key="5">
    <source>
        <dbReference type="Pfam" id="PF08573"/>
    </source>
</evidence>
<dbReference type="Pfam" id="PF08573">
    <property type="entry name" value="SAE2"/>
    <property type="match status" value="1"/>
</dbReference>
<keyword evidence="7" id="KW-1185">Reference proteome</keyword>
<gene>
    <name evidence="6" type="ORF">DFL_000197</name>
</gene>
<feature type="compositionally biased region" description="Basic and acidic residues" evidence="4">
    <location>
        <begin position="747"/>
        <end position="769"/>
    </location>
</feature>
<dbReference type="InterPro" id="IPR013882">
    <property type="entry name" value="Ctp1_C"/>
</dbReference>
<feature type="compositionally biased region" description="Polar residues" evidence="4">
    <location>
        <begin position="401"/>
        <end position="412"/>
    </location>
</feature>
<dbReference type="Proteomes" id="UP000283090">
    <property type="component" value="Unassembled WGS sequence"/>
</dbReference>
<evidence type="ECO:0000256" key="3">
    <source>
        <dbReference type="ARBA" id="ARBA00023242"/>
    </source>
</evidence>
<feature type="region of interest" description="Disordered" evidence="4">
    <location>
        <begin position="626"/>
        <end position="683"/>
    </location>
</feature>